<dbReference type="PROSITE" id="PS00028">
    <property type="entry name" value="ZINC_FINGER_C2H2_1"/>
    <property type="match status" value="1"/>
</dbReference>
<sequence length="211" mass="23929">MEAYETTDGTGLSFGTHYFEVSFDENGGEGATFYEESVEYSEAEQSYRCEECQVTVSTLEDFLVHPEHQARDCVSVFSCPITSCSKVGCITLRAYKMHAKCVHKSPNLTPIVKNMEAKYICQVRGCGKLFVEDTQLEVHLKHHETYTPRRGKYVCDICNEDSTRHSCSRAPPGLSPGQGRGIHSMQEGSRPHRHRTQLQHCNQRHIPRTLQ</sequence>
<keyword evidence="1" id="KW-0479">Metal-binding</keyword>
<keyword evidence="5" id="KW-1185">Reference proteome</keyword>
<dbReference type="PROSITE" id="PS50157">
    <property type="entry name" value="ZINC_FINGER_C2H2_2"/>
    <property type="match status" value="1"/>
</dbReference>
<evidence type="ECO:0000313" key="5">
    <source>
        <dbReference type="Proteomes" id="UP000595437"/>
    </source>
</evidence>
<dbReference type="OrthoDB" id="6910977at2759"/>
<protein>
    <recommendedName>
        <fullName evidence="3">C2H2-type domain-containing protein</fullName>
    </recommendedName>
</protein>
<dbReference type="SUPFAM" id="SSF57667">
    <property type="entry name" value="beta-beta-alpha zinc fingers"/>
    <property type="match status" value="1"/>
</dbReference>
<dbReference type="AlphaFoldDB" id="A0A7T8GQ23"/>
<feature type="domain" description="C2H2-type" evidence="3">
    <location>
        <begin position="119"/>
        <end position="148"/>
    </location>
</feature>
<organism evidence="4 5">
    <name type="scientific">Caligus rogercresseyi</name>
    <name type="common">Sea louse</name>
    <dbReference type="NCBI Taxonomy" id="217165"/>
    <lineage>
        <taxon>Eukaryota</taxon>
        <taxon>Metazoa</taxon>
        <taxon>Ecdysozoa</taxon>
        <taxon>Arthropoda</taxon>
        <taxon>Crustacea</taxon>
        <taxon>Multicrustacea</taxon>
        <taxon>Hexanauplia</taxon>
        <taxon>Copepoda</taxon>
        <taxon>Siphonostomatoida</taxon>
        <taxon>Caligidae</taxon>
        <taxon>Caligus</taxon>
    </lineage>
</organism>
<gene>
    <name evidence="4" type="ORF">FKW44_023892</name>
</gene>
<feature type="region of interest" description="Disordered" evidence="2">
    <location>
        <begin position="163"/>
        <end position="211"/>
    </location>
</feature>
<dbReference type="InterPro" id="IPR013087">
    <property type="entry name" value="Znf_C2H2_type"/>
</dbReference>
<dbReference type="EMBL" id="CP045907">
    <property type="protein sequence ID" value="QQP35617.1"/>
    <property type="molecule type" value="Genomic_DNA"/>
</dbReference>
<evidence type="ECO:0000256" key="1">
    <source>
        <dbReference type="PROSITE-ProRule" id="PRU00042"/>
    </source>
</evidence>
<dbReference type="Proteomes" id="UP000595437">
    <property type="component" value="Chromosome 18"/>
</dbReference>
<dbReference type="SMART" id="SM00355">
    <property type="entry name" value="ZnF_C2H2"/>
    <property type="match status" value="3"/>
</dbReference>
<name>A0A7T8GQ23_CALRO</name>
<evidence type="ECO:0000256" key="2">
    <source>
        <dbReference type="SAM" id="MobiDB-lite"/>
    </source>
</evidence>
<dbReference type="InterPro" id="IPR036236">
    <property type="entry name" value="Znf_C2H2_sf"/>
</dbReference>
<evidence type="ECO:0000313" key="4">
    <source>
        <dbReference type="EMBL" id="QQP35617.1"/>
    </source>
</evidence>
<proteinExistence type="predicted"/>
<dbReference type="GO" id="GO:0008270">
    <property type="term" value="F:zinc ion binding"/>
    <property type="evidence" value="ECO:0007669"/>
    <property type="project" value="UniProtKB-KW"/>
</dbReference>
<dbReference type="Gene3D" id="3.30.160.60">
    <property type="entry name" value="Classic Zinc Finger"/>
    <property type="match status" value="1"/>
</dbReference>
<keyword evidence="1" id="KW-0862">Zinc</keyword>
<accession>A0A7T8GQ23</accession>
<reference evidence="5" key="1">
    <citation type="submission" date="2021-01" db="EMBL/GenBank/DDBJ databases">
        <title>Caligus Genome Assembly.</title>
        <authorList>
            <person name="Gallardo-Escarate C."/>
        </authorList>
    </citation>
    <scope>NUCLEOTIDE SEQUENCE [LARGE SCALE GENOMIC DNA]</scope>
</reference>
<evidence type="ECO:0000259" key="3">
    <source>
        <dbReference type="PROSITE" id="PS50157"/>
    </source>
</evidence>
<keyword evidence="1" id="KW-0863">Zinc-finger</keyword>
<feature type="compositionally biased region" description="Basic residues" evidence="2">
    <location>
        <begin position="191"/>
        <end position="211"/>
    </location>
</feature>